<comment type="similarity">
    <text evidence="1">Belongs to the CLV3/ESR signal peptide family.</text>
</comment>
<evidence type="ECO:0000256" key="2">
    <source>
        <dbReference type="ARBA" id="ARBA00022473"/>
    </source>
</evidence>
<reference evidence="5" key="2">
    <citation type="submission" date="2018-05" db="EMBL/GenBank/DDBJ databases">
        <title>OpunRS2 (Oryza punctata Reference Sequence Version 2).</title>
        <authorList>
            <person name="Zhang J."/>
            <person name="Kudrna D."/>
            <person name="Lee S."/>
            <person name="Talag J."/>
            <person name="Welchert J."/>
            <person name="Wing R.A."/>
        </authorList>
    </citation>
    <scope>NUCLEOTIDE SEQUENCE [LARGE SCALE GENOMIC DNA]</scope>
</reference>
<dbReference type="HOGENOM" id="CLU_146280_0_0_1"/>
<reference evidence="5" key="1">
    <citation type="submission" date="2015-04" db="UniProtKB">
        <authorList>
            <consortium name="EnsemblPlants"/>
        </authorList>
    </citation>
    <scope>IDENTIFICATION</scope>
</reference>
<dbReference type="InterPro" id="IPR039618">
    <property type="entry name" value="CLE9-13"/>
</dbReference>
<keyword evidence="2" id="KW-0217">Developmental protein</keyword>
<keyword evidence="3" id="KW-0221">Differentiation</keyword>
<dbReference type="GO" id="GO:0030154">
    <property type="term" value="P:cell differentiation"/>
    <property type="evidence" value="ECO:0007669"/>
    <property type="project" value="UniProtKB-KW"/>
</dbReference>
<dbReference type="Gramene" id="OPUNC05G20090.1">
    <property type="protein sequence ID" value="OPUNC05G20090.1"/>
    <property type="gene ID" value="OPUNC05G20090"/>
</dbReference>
<evidence type="ECO:0000313" key="5">
    <source>
        <dbReference type="EnsemblPlants" id="OPUNC05G20090.1"/>
    </source>
</evidence>
<dbReference type="PANTHER" id="PTHR34359">
    <property type="entry name" value="CLAVATA3/ESR (CLE)-RELATED PROTEIN 10"/>
    <property type="match status" value="1"/>
</dbReference>
<evidence type="ECO:0000313" key="6">
    <source>
        <dbReference type="Proteomes" id="UP000026962"/>
    </source>
</evidence>
<sequence>MGGLRSPSSWRWSWSVRAVFLASLLVLASAQQQQPRPPRAPELSAVDVDAILARVCGGGGGGGSSRHAAPVPPLPLCHELRHRAGVRRHHRRPVPLRMPPPGRDEVVDLRYGVAKRLVPTGPNPLHN</sequence>
<evidence type="ECO:0000256" key="3">
    <source>
        <dbReference type="ARBA" id="ARBA00022782"/>
    </source>
</evidence>
<dbReference type="AlphaFoldDB" id="A0A0E0L4K1"/>
<dbReference type="EnsemblPlants" id="OPUNC05G20090.1">
    <property type="protein sequence ID" value="OPUNC05G20090.1"/>
    <property type="gene ID" value="OPUNC05G20090"/>
</dbReference>
<organism evidence="5">
    <name type="scientific">Oryza punctata</name>
    <name type="common">Red rice</name>
    <dbReference type="NCBI Taxonomy" id="4537"/>
    <lineage>
        <taxon>Eukaryota</taxon>
        <taxon>Viridiplantae</taxon>
        <taxon>Streptophyta</taxon>
        <taxon>Embryophyta</taxon>
        <taxon>Tracheophyta</taxon>
        <taxon>Spermatophyta</taxon>
        <taxon>Magnoliopsida</taxon>
        <taxon>Liliopsida</taxon>
        <taxon>Poales</taxon>
        <taxon>Poaceae</taxon>
        <taxon>BOP clade</taxon>
        <taxon>Oryzoideae</taxon>
        <taxon>Oryzeae</taxon>
        <taxon>Oryzinae</taxon>
        <taxon>Oryza</taxon>
    </lineage>
</organism>
<name>A0A0E0L4K1_ORYPU</name>
<accession>A0A0E0L4K1</accession>
<keyword evidence="6" id="KW-1185">Reference proteome</keyword>
<dbReference type="PANTHER" id="PTHR34359:SF19">
    <property type="entry name" value="CLE FAMILY OSCLE508 PROTEIN"/>
    <property type="match status" value="1"/>
</dbReference>
<feature type="chain" id="PRO_5002366045" evidence="4">
    <location>
        <begin position="31"/>
        <end position="127"/>
    </location>
</feature>
<protein>
    <submittedName>
        <fullName evidence="5">Uncharacterized protein</fullName>
    </submittedName>
</protein>
<dbReference type="Proteomes" id="UP000026962">
    <property type="component" value="Chromosome 5"/>
</dbReference>
<keyword evidence="4" id="KW-0732">Signal</keyword>
<evidence type="ECO:0000256" key="4">
    <source>
        <dbReference type="SAM" id="SignalP"/>
    </source>
</evidence>
<dbReference type="eggNOG" id="ENOG502R61X">
    <property type="taxonomic scope" value="Eukaryota"/>
</dbReference>
<dbReference type="STRING" id="4537.A0A0E0L4K1"/>
<proteinExistence type="inferred from homology"/>
<evidence type="ECO:0000256" key="1">
    <source>
        <dbReference type="ARBA" id="ARBA00005416"/>
    </source>
</evidence>
<feature type="signal peptide" evidence="4">
    <location>
        <begin position="1"/>
        <end position="30"/>
    </location>
</feature>
<dbReference type="OMA" id="SWSVRAV"/>